<dbReference type="InterPro" id="IPR000962">
    <property type="entry name" value="Znf_DskA_TraR"/>
</dbReference>
<accession>D9QPI2</accession>
<dbReference type="RefSeq" id="WP_013277869.1">
    <property type="nucleotide sequence ID" value="NC_014378.1"/>
</dbReference>
<keyword evidence="1" id="KW-0479">Metal-binding</keyword>
<feature type="zinc finger region" description="dksA C4-type" evidence="4">
    <location>
        <begin position="95"/>
        <end position="119"/>
    </location>
</feature>
<feature type="domain" description="Zinc finger DksA/TraR C4-type" evidence="6">
    <location>
        <begin position="90"/>
        <end position="119"/>
    </location>
</feature>
<sequence>MTEYNEEYYREKLLQERERIIEQIESFDDKNYTGLHHSLKDSTSELSTYDNHPSDQAPNTFEREKDLGLKDNAYRLLQKIDDALERIETGDYGICDICQEEINRERLDFIPYTTRCVECNRAQAEEEEETTNRPVAEDPLGHPFGRTFNDDTESISFDGEDSWQSVAQYGTVNTPSDISEAVKQAEAYIDADENQGSVEWGDRVTDQGFTTGDEEYNDENLLSEQPTVDGEVEDSEE</sequence>
<keyword evidence="8" id="KW-1185">Reference proteome</keyword>
<evidence type="ECO:0000256" key="1">
    <source>
        <dbReference type="ARBA" id="ARBA00022723"/>
    </source>
</evidence>
<dbReference type="PANTHER" id="PTHR33823">
    <property type="entry name" value="RNA POLYMERASE-BINDING TRANSCRIPTION FACTOR DKSA-RELATED"/>
    <property type="match status" value="1"/>
</dbReference>
<dbReference type="SUPFAM" id="SSF57716">
    <property type="entry name" value="Glucocorticoid receptor-like (DNA-binding domain)"/>
    <property type="match status" value="1"/>
</dbReference>
<gene>
    <name evidence="7" type="ordered locus">Acear_0889</name>
</gene>
<evidence type="ECO:0000313" key="8">
    <source>
        <dbReference type="Proteomes" id="UP000001661"/>
    </source>
</evidence>
<dbReference type="SUPFAM" id="SSF109635">
    <property type="entry name" value="DnaK suppressor protein DksA, alpha-hairpin domain"/>
    <property type="match status" value="1"/>
</dbReference>
<dbReference type="KEGG" id="aar:Acear_0889"/>
<dbReference type="Gene3D" id="1.20.120.910">
    <property type="entry name" value="DksA, coiled-coil domain"/>
    <property type="match status" value="1"/>
</dbReference>
<evidence type="ECO:0000259" key="6">
    <source>
        <dbReference type="Pfam" id="PF01258"/>
    </source>
</evidence>
<dbReference type="PROSITE" id="PS01102">
    <property type="entry name" value="ZF_DKSA_1"/>
    <property type="match status" value="1"/>
</dbReference>
<dbReference type="EMBL" id="CP002105">
    <property type="protein sequence ID" value="ADL12423.1"/>
    <property type="molecule type" value="Genomic_DNA"/>
</dbReference>
<dbReference type="Proteomes" id="UP000001661">
    <property type="component" value="Chromosome"/>
</dbReference>
<dbReference type="OrthoDB" id="9811543at2"/>
<evidence type="ECO:0000313" key="7">
    <source>
        <dbReference type="EMBL" id="ADL12423.1"/>
    </source>
</evidence>
<organism evidence="7 8">
    <name type="scientific">Acetohalobium arabaticum (strain ATCC 49924 / DSM 5501 / Z-7288)</name>
    <dbReference type="NCBI Taxonomy" id="574087"/>
    <lineage>
        <taxon>Bacteria</taxon>
        <taxon>Bacillati</taxon>
        <taxon>Bacillota</taxon>
        <taxon>Clostridia</taxon>
        <taxon>Halanaerobiales</taxon>
        <taxon>Halobacteroidaceae</taxon>
        <taxon>Acetohalobium</taxon>
    </lineage>
</organism>
<dbReference type="PANTHER" id="PTHR33823:SF4">
    <property type="entry name" value="GENERAL STRESS PROTEIN 16O"/>
    <property type="match status" value="1"/>
</dbReference>
<reference evidence="7 8" key="1">
    <citation type="journal article" date="2010" name="Stand. Genomic Sci.">
        <title>Complete genome sequence of Acetohalobium arabaticum type strain (Z-7288).</title>
        <authorList>
            <person name="Sikorski J."/>
            <person name="Lapidus A."/>
            <person name="Chertkov O."/>
            <person name="Lucas S."/>
            <person name="Copeland A."/>
            <person name="Glavina Del Rio T."/>
            <person name="Nolan M."/>
            <person name="Tice H."/>
            <person name="Cheng J.F."/>
            <person name="Han C."/>
            <person name="Brambilla E."/>
            <person name="Pitluck S."/>
            <person name="Liolios K."/>
            <person name="Ivanova N."/>
            <person name="Mavromatis K."/>
            <person name="Mikhailova N."/>
            <person name="Pati A."/>
            <person name="Bruce D."/>
            <person name="Detter C."/>
            <person name="Tapia R."/>
            <person name="Goodwin L."/>
            <person name="Chen A."/>
            <person name="Palaniappan K."/>
            <person name="Land M."/>
            <person name="Hauser L."/>
            <person name="Chang Y.J."/>
            <person name="Jeffries C.D."/>
            <person name="Rohde M."/>
            <person name="Goker M."/>
            <person name="Spring S."/>
            <person name="Woyke T."/>
            <person name="Bristow J."/>
            <person name="Eisen J.A."/>
            <person name="Markowitz V."/>
            <person name="Hugenholtz P."/>
            <person name="Kyrpides N.C."/>
            <person name="Klenk H.P."/>
        </authorList>
    </citation>
    <scope>NUCLEOTIDE SEQUENCE [LARGE SCALE GENOMIC DNA]</scope>
    <source>
        <strain evidence="8">ATCC 49924 / DSM 5501 / Z-7288</strain>
    </source>
</reference>
<dbReference type="InterPro" id="IPR037187">
    <property type="entry name" value="DnaK_N"/>
</dbReference>
<dbReference type="NCBIfam" id="TIGR02890">
    <property type="entry name" value="bacill_yteA"/>
    <property type="match status" value="1"/>
</dbReference>
<evidence type="ECO:0000256" key="5">
    <source>
        <dbReference type="SAM" id="MobiDB-lite"/>
    </source>
</evidence>
<dbReference type="GO" id="GO:0008270">
    <property type="term" value="F:zinc ion binding"/>
    <property type="evidence" value="ECO:0007669"/>
    <property type="project" value="UniProtKB-KW"/>
</dbReference>
<feature type="region of interest" description="Disordered" evidence="5">
    <location>
        <begin position="192"/>
        <end position="237"/>
    </location>
</feature>
<evidence type="ECO:0000256" key="2">
    <source>
        <dbReference type="ARBA" id="ARBA00022771"/>
    </source>
</evidence>
<feature type="region of interest" description="Disordered" evidence="5">
    <location>
        <begin position="124"/>
        <end position="143"/>
    </location>
</feature>
<protein>
    <submittedName>
        <fullName evidence="7">Transcriptional regulator, TraR/DksA family</fullName>
    </submittedName>
</protein>
<keyword evidence="2" id="KW-0863">Zinc-finger</keyword>
<evidence type="ECO:0000256" key="4">
    <source>
        <dbReference type="PROSITE-ProRule" id="PRU00510"/>
    </source>
</evidence>
<dbReference type="InterPro" id="IPR020458">
    <property type="entry name" value="Znf_DskA_TraR_CS"/>
</dbReference>
<dbReference type="InterPro" id="IPR014240">
    <property type="entry name" value="YteA"/>
</dbReference>
<dbReference type="AlphaFoldDB" id="D9QPI2"/>
<dbReference type="eggNOG" id="COG1734">
    <property type="taxonomic scope" value="Bacteria"/>
</dbReference>
<dbReference type="STRING" id="574087.Acear_0889"/>
<dbReference type="HOGENOM" id="CLU_043144_1_0_9"/>
<evidence type="ECO:0000256" key="3">
    <source>
        <dbReference type="ARBA" id="ARBA00022833"/>
    </source>
</evidence>
<dbReference type="Pfam" id="PF01258">
    <property type="entry name" value="zf-dskA_traR"/>
    <property type="match status" value="1"/>
</dbReference>
<proteinExistence type="predicted"/>
<keyword evidence="3" id="KW-0862">Zinc</keyword>
<dbReference type="PROSITE" id="PS51128">
    <property type="entry name" value="ZF_DKSA_2"/>
    <property type="match status" value="1"/>
</dbReference>
<name>D9QPI2_ACEAZ</name>